<accession>A0A9W7A860</accession>
<dbReference type="Proteomes" id="UP001165122">
    <property type="component" value="Unassembled WGS sequence"/>
</dbReference>
<keyword evidence="1" id="KW-0812">Transmembrane</keyword>
<evidence type="ECO:0000313" key="4">
    <source>
        <dbReference type="Proteomes" id="UP001165122"/>
    </source>
</evidence>
<keyword evidence="2" id="KW-0732">Signal</keyword>
<evidence type="ECO:0000256" key="1">
    <source>
        <dbReference type="SAM" id="Phobius"/>
    </source>
</evidence>
<feature type="transmembrane region" description="Helical" evidence="1">
    <location>
        <begin position="185"/>
        <end position="211"/>
    </location>
</feature>
<reference evidence="4" key="1">
    <citation type="journal article" date="2023" name="Commun. Biol.">
        <title>Genome analysis of Parmales, the sister group of diatoms, reveals the evolutionary specialization of diatoms from phago-mixotrophs to photoautotrophs.</title>
        <authorList>
            <person name="Ban H."/>
            <person name="Sato S."/>
            <person name="Yoshikawa S."/>
            <person name="Yamada K."/>
            <person name="Nakamura Y."/>
            <person name="Ichinomiya M."/>
            <person name="Sato N."/>
            <person name="Blanc-Mathieu R."/>
            <person name="Endo H."/>
            <person name="Kuwata A."/>
            <person name="Ogata H."/>
        </authorList>
    </citation>
    <scope>NUCLEOTIDE SEQUENCE [LARGE SCALE GENOMIC DNA]</scope>
    <source>
        <strain evidence="4">NIES 3700</strain>
    </source>
</reference>
<name>A0A9W7A860_9STRA</name>
<keyword evidence="4" id="KW-1185">Reference proteome</keyword>
<feature type="signal peptide" evidence="2">
    <location>
        <begin position="1"/>
        <end position="22"/>
    </location>
</feature>
<comment type="caution">
    <text evidence="3">The sequence shown here is derived from an EMBL/GenBank/DDBJ whole genome shotgun (WGS) entry which is preliminary data.</text>
</comment>
<sequence length="234" mass="24811">MHSAPAVLITFAVLLLAHTTSAEPCLVHSSSNAEAGERSDVLYSTLPSSLKNVINDVSSVSSETVVYMLPSDEGMSVMGSLFLTKKQFEEGAAPVVHSYLDSADLSDLEKVVHVDGIDGFEGLESLVDGRIYVVNVAPSTPLAQLDASISGAMTSPSRTVLVTSRPLSSTSSSPIRRLAAADTTYYVYMTPNIMAGILFGILFTFCAILGFSCMNDLEGQTVFVSKMPTVGREA</sequence>
<evidence type="ECO:0000256" key="2">
    <source>
        <dbReference type="SAM" id="SignalP"/>
    </source>
</evidence>
<evidence type="ECO:0000313" key="3">
    <source>
        <dbReference type="EMBL" id="GMH67349.1"/>
    </source>
</evidence>
<dbReference type="AlphaFoldDB" id="A0A9W7A860"/>
<feature type="chain" id="PRO_5040980902" description="FAS1 domain-containing protein" evidence="2">
    <location>
        <begin position="23"/>
        <end position="234"/>
    </location>
</feature>
<dbReference type="OrthoDB" id="64747at2759"/>
<dbReference type="EMBL" id="BRXW01000573">
    <property type="protein sequence ID" value="GMH67349.1"/>
    <property type="molecule type" value="Genomic_DNA"/>
</dbReference>
<proteinExistence type="predicted"/>
<evidence type="ECO:0008006" key="5">
    <source>
        <dbReference type="Google" id="ProtNLM"/>
    </source>
</evidence>
<keyword evidence="1" id="KW-1133">Transmembrane helix</keyword>
<organism evidence="3 4">
    <name type="scientific">Triparma laevis f. longispina</name>
    <dbReference type="NCBI Taxonomy" id="1714387"/>
    <lineage>
        <taxon>Eukaryota</taxon>
        <taxon>Sar</taxon>
        <taxon>Stramenopiles</taxon>
        <taxon>Ochrophyta</taxon>
        <taxon>Bolidophyceae</taxon>
        <taxon>Parmales</taxon>
        <taxon>Triparmaceae</taxon>
        <taxon>Triparma</taxon>
    </lineage>
</organism>
<gene>
    <name evidence="3" type="ORF">TrLO_g5888</name>
</gene>
<keyword evidence="1" id="KW-0472">Membrane</keyword>
<protein>
    <recommendedName>
        <fullName evidence="5">FAS1 domain-containing protein</fullName>
    </recommendedName>
</protein>